<gene>
    <name evidence="1" type="ORF">DMO17_16415</name>
</gene>
<proteinExistence type="predicted"/>
<dbReference type="InterPro" id="IPR007420">
    <property type="entry name" value="DUF465"/>
</dbReference>
<reference evidence="1 2" key="1">
    <citation type="submission" date="2018-06" db="EMBL/GenBank/DDBJ databases">
        <title>Pseudomonas diversity within urban Lake Michigan freshwaters.</title>
        <authorList>
            <person name="Batrich M."/>
            <person name="Hatzopoulos T."/>
            <person name="Putonti C."/>
        </authorList>
    </citation>
    <scope>NUCLEOTIDE SEQUENCE [LARGE SCALE GENOMIC DNA]</scope>
    <source>
        <strain evidence="1 2">MB-090714</strain>
    </source>
</reference>
<evidence type="ECO:0000313" key="2">
    <source>
        <dbReference type="Proteomes" id="UP000248146"/>
    </source>
</evidence>
<organism evidence="1 2">
    <name type="scientific">Aquipseudomonas alcaligenes</name>
    <name type="common">Pseudomonas alcaligenes</name>
    <dbReference type="NCBI Taxonomy" id="43263"/>
    <lineage>
        <taxon>Bacteria</taxon>
        <taxon>Pseudomonadati</taxon>
        <taxon>Pseudomonadota</taxon>
        <taxon>Gammaproteobacteria</taxon>
        <taxon>Pseudomonadales</taxon>
        <taxon>Pseudomonadaceae</taxon>
        <taxon>Aquipseudomonas</taxon>
    </lineage>
</organism>
<sequence length="93" mass="10462">MHVEHHPLIKDFPELREQLHHLRQDDAEFARLAEEYEALDKRICRIEEGSELLDDAGLGLLKQARVGLKDQLARRLKRAAGQCCGCGNGCAGQ</sequence>
<dbReference type="RefSeq" id="WP_110683546.1">
    <property type="nucleotide sequence ID" value="NZ_QJRX01000008.1"/>
</dbReference>
<dbReference type="AlphaFoldDB" id="A0A2V4KXT0"/>
<dbReference type="InterPro" id="IPR038444">
    <property type="entry name" value="DUF465_sf"/>
</dbReference>
<evidence type="ECO:0000313" key="1">
    <source>
        <dbReference type="EMBL" id="PYC22032.1"/>
    </source>
</evidence>
<comment type="caution">
    <text evidence="1">The sequence shown here is derived from an EMBL/GenBank/DDBJ whole genome shotgun (WGS) entry which is preliminary data.</text>
</comment>
<dbReference type="Pfam" id="PF04325">
    <property type="entry name" value="DUF465"/>
    <property type="match status" value="1"/>
</dbReference>
<dbReference type="Proteomes" id="UP000248146">
    <property type="component" value="Unassembled WGS sequence"/>
</dbReference>
<dbReference type="EMBL" id="QJRX01000008">
    <property type="protein sequence ID" value="PYC22032.1"/>
    <property type="molecule type" value="Genomic_DNA"/>
</dbReference>
<protein>
    <submittedName>
        <fullName evidence="1">GTP-binding protein</fullName>
    </submittedName>
</protein>
<accession>A0A2V4KXT0</accession>
<name>A0A2V4KXT0_AQUAC</name>
<dbReference type="Gene3D" id="6.10.280.50">
    <property type="match status" value="1"/>
</dbReference>
<dbReference type="OrthoDB" id="1263265at2"/>